<dbReference type="SUPFAM" id="SSF51703">
    <property type="entry name" value="Cobalamin (vitamin B12)-dependent enzymes"/>
    <property type="match status" value="1"/>
</dbReference>
<evidence type="ECO:0000256" key="1">
    <source>
        <dbReference type="ARBA" id="ARBA00023235"/>
    </source>
</evidence>
<gene>
    <name evidence="4" type="ORF">AKJ08_1237</name>
</gene>
<dbReference type="NCBIfam" id="TIGR00641">
    <property type="entry name" value="acid_CoA_mut_N"/>
    <property type="match status" value="1"/>
</dbReference>
<dbReference type="InterPro" id="IPR006098">
    <property type="entry name" value="MMCoA_mutase_a_cat"/>
</dbReference>
<dbReference type="PATRIC" id="fig|1391653.3.peg.1293"/>
<evidence type="ECO:0000313" key="5">
    <source>
        <dbReference type="Proteomes" id="UP000055590"/>
    </source>
</evidence>
<protein>
    <submittedName>
        <fullName evidence="4">Methylmalonyl-CoA mutase</fullName>
    </submittedName>
</protein>
<dbReference type="PANTHER" id="PTHR48101">
    <property type="entry name" value="METHYLMALONYL-COA MUTASE, MITOCHONDRIAL-RELATED"/>
    <property type="match status" value="1"/>
</dbReference>
<dbReference type="PANTHER" id="PTHR48101:SF1">
    <property type="entry name" value="METHYLMALONYL-COA MUTASE, LARGE SUBUNIT"/>
    <property type="match status" value="1"/>
</dbReference>
<dbReference type="Proteomes" id="UP000055590">
    <property type="component" value="Chromosome"/>
</dbReference>
<organism evidence="4 5">
    <name type="scientific">Vulgatibacter incomptus</name>
    <dbReference type="NCBI Taxonomy" id="1391653"/>
    <lineage>
        <taxon>Bacteria</taxon>
        <taxon>Pseudomonadati</taxon>
        <taxon>Myxococcota</taxon>
        <taxon>Myxococcia</taxon>
        <taxon>Myxococcales</taxon>
        <taxon>Cystobacterineae</taxon>
        <taxon>Vulgatibacteraceae</taxon>
        <taxon>Vulgatibacter</taxon>
    </lineage>
</organism>
<accession>A0A0K1PBF0</accession>
<reference evidence="4 5" key="1">
    <citation type="submission" date="2015-08" db="EMBL/GenBank/DDBJ databases">
        <authorList>
            <person name="Babu N.S."/>
            <person name="Beckwith C.J."/>
            <person name="Beseler K.G."/>
            <person name="Brison A."/>
            <person name="Carone J.V."/>
            <person name="Caskin T.P."/>
            <person name="Diamond M."/>
            <person name="Durham M.E."/>
            <person name="Foxe J.M."/>
            <person name="Go M."/>
            <person name="Henderson B.A."/>
            <person name="Jones I.B."/>
            <person name="McGettigan J.A."/>
            <person name="Micheletti S.J."/>
            <person name="Nasrallah M.E."/>
            <person name="Ortiz D."/>
            <person name="Piller C.R."/>
            <person name="Privatt S.R."/>
            <person name="Schneider S.L."/>
            <person name="Sharp S."/>
            <person name="Smith T.C."/>
            <person name="Stanton J.D."/>
            <person name="Ullery H.E."/>
            <person name="Wilson R.J."/>
            <person name="Serrano M.G."/>
            <person name="Buck G."/>
            <person name="Lee V."/>
            <person name="Wang Y."/>
            <person name="Carvalho R."/>
            <person name="Voegtly L."/>
            <person name="Shi R."/>
            <person name="Duckworth R."/>
            <person name="Johnson A."/>
            <person name="Loviza R."/>
            <person name="Walstead R."/>
            <person name="Shah Z."/>
            <person name="Kiflezghi M."/>
            <person name="Wade K."/>
            <person name="Ball S.L."/>
            <person name="Bradley K.W."/>
            <person name="Asai D.J."/>
            <person name="Bowman C.A."/>
            <person name="Russell D.A."/>
            <person name="Pope W.H."/>
            <person name="Jacobs-Sera D."/>
            <person name="Hendrix R.W."/>
            <person name="Hatfull G.F."/>
        </authorList>
    </citation>
    <scope>NUCLEOTIDE SEQUENCE [LARGE SCALE GENOMIC DNA]</scope>
    <source>
        <strain evidence="4 5">DSM 27710</strain>
    </source>
</reference>
<proteinExistence type="predicted"/>
<sequence length="732" mass="78912">MKKAKPMSKTSKTTMPAGKKAAAKAASGKIAAKKPQAMMQAAVSKKAPVAAAKKPAVAAKTTVSKKVAVAKATVAKKAAAAKAVVAKTTSAAKATVAKKAAVANAKVAKKAVVAKAMVAKKAAVAKAKVTKKVAAVKATGAKKAAVAKAAVAKKTAVAKTGVAKKAAKAVPSPSYDKAGLKKIAAAKRAWEKGALAKSNQRMKQRREAFFTDSGIPIPDLATPAERPREDYLRDLGFPGEYPFTRGPQASMYRGRHWTMRQFAGFGTPADTNARFKYLLEHGMTGLSTAFDMPALMGYDADHPMSRGEVGKEGVAVSSLADFEILYGGIPLDQVTTSMTINASAIYALACYVVTAEKQGIGPEKLGGTIQADILKEYIAQKEWIVPPRPAVRIVIDMIEWASEHMPKFNPISISGYHIREAGATAVQELAFTLADGIGYVEECVARGMNVDDFAPRLSFFWDVHNDFFEEVAKFRAARRIWARVLRDRFGAKDPRSWMLRTHAQTAGVSLTAQQPYNNVVRVALQAFAAVCGGTQSLHTNSLDETYALPTEDSVTIALRTQQIIANESGADRVVDPLGGSYYIEYLTDEMEKRAMEYIDRIHDMGGIIRAVEEGYPQKEIAESAFRHQKEVESKDRIIVGVNAFQSDKETPIDLLKIDDALAHEQIARLLQVKASRDAAAHQAALEAVEKAAESGENLMPSVLDAVRAYATLGEVCDVFRKVFGTYREVGRF</sequence>
<feature type="domain" description="Methylmalonyl-CoA mutase alpha/beta chain catalytic" evidence="3">
    <location>
        <begin position="211"/>
        <end position="724"/>
    </location>
</feature>
<dbReference type="InterPro" id="IPR006099">
    <property type="entry name" value="MeMalonylCoA_mutase_a/b_cat"/>
</dbReference>
<dbReference type="Pfam" id="PF01642">
    <property type="entry name" value="MM_CoA_mutase"/>
    <property type="match status" value="1"/>
</dbReference>
<feature type="compositionally biased region" description="Low complexity" evidence="2">
    <location>
        <begin position="17"/>
        <end position="29"/>
    </location>
</feature>
<evidence type="ECO:0000259" key="3">
    <source>
        <dbReference type="Pfam" id="PF01642"/>
    </source>
</evidence>
<feature type="region of interest" description="Disordered" evidence="2">
    <location>
        <begin position="1"/>
        <end position="29"/>
    </location>
</feature>
<dbReference type="GO" id="GO:0004494">
    <property type="term" value="F:methylmalonyl-CoA mutase activity"/>
    <property type="evidence" value="ECO:0007669"/>
    <property type="project" value="InterPro"/>
</dbReference>
<keyword evidence="5" id="KW-1185">Reference proteome</keyword>
<dbReference type="GO" id="GO:0031419">
    <property type="term" value="F:cobalamin binding"/>
    <property type="evidence" value="ECO:0007669"/>
    <property type="project" value="InterPro"/>
</dbReference>
<dbReference type="InterPro" id="IPR016176">
    <property type="entry name" value="Cbl-dep_enz_cat"/>
</dbReference>
<dbReference type="AlphaFoldDB" id="A0A0K1PBF0"/>
<dbReference type="KEGG" id="vin:AKJ08_1237"/>
<dbReference type="CDD" id="cd03680">
    <property type="entry name" value="MM_CoA_mutase_ICM_like"/>
    <property type="match status" value="1"/>
</dbReference>
<keyword evidence="1" id="KW-0413">Isomerase</keyword>
<evidence type="ECO:0000313" key="4">
    <source>
        <dbReference type="EMBL" id="AKU90850.1"/>
    </source>
</evidence>
<dbReference type="STRING" id="1391653.AKJ08_1237"/>
<dbReference type="Gene3D" id="3.20.20.240">
    <property type="entry name" value="Methylmalonyl-CoA mutase"/>
    <property type="match status" value="1"/>
</dbReference>
<name>A0A0K1PBF0_9BACT</name>
<evidence type="ECO:0000256" key="2">
    <source>
        <dbReference type="SAM" id="MobiDB-lite"/>
    </source>
</evidence>
<dbReference type="EMBL" id="CP012332">
    <property type="protein sequence ID" value="AKU90850.1"/>
    <property type="molecule type" value="Genomic_DNA"/>
</dbReference>